<organism evidence="2 3">
    <name type="scientific">Tritrichomonas musculus</name>
    <dbReference type="NCBI Taxonomy" id="1915356"/>
    <lineage>
        <taxon>Eukaryota</taxon>
        <taxon>Metamonada</taxon>
        <taxon>Parabasalia</taxon>
        <taxon>Tritrichomonadida</taxon>
        <taxon>Tritrichomonadidae</taxon>
        <taxon>Tritrichomonas</taxon>
    </lineage>
</organism>
<protein>
    <submittedName>
        <fullName evidence="2">Uncharacterized protein</fullName>
    </submittedName>
</protein>
<sequence>MDKTPNETKAQNEIKTPIEIKNFKNNPDIKGYLLETAPFDFDMFLFNTDFDDEKRFHFRKLFSQLQEYNIEKEDFSSSSNYSEFRIKKILYAIKQINHYAYSKPLLEKEIFILLQYAVMLIQVASCEVYVLFKQKYELYQKNKEITEYYDFHLELYEEIFILIDFIQKNRAEIVDHLVNYGQNVIIQKFINPKYKNFEEINGLSEEIKKLENSKSIFSSNFNKYLNLLKELEFCFTLYEDISKNDYLYDFTKKYTRFNKLFNTLLEIYQFDSNLFYNSPTYFRLFFLFLRNDENGDEKLRNVFNSFRFTIHDFFDHLFFGNHETKYVDPLSFKFDYEVEQNQMKRIENETKIVNSIYSYIKTSYMYSLSPIGLSIKEILEKNDKKQIIQYAFFPIAEMTFHILTNELNSWCIKASESGDGMKSFDYPDVLLRYIRHWTAHEYILYQQSGINVSEATLFALQQNASSPDEKKKEEEENQEDGNGNKADNPNNGGTPEISKTYRVLYHYISFLTSIVQNQITQLDYIKGAHSFFFLEDHRKIHEFLNFKQLYDLAKLLGPEGISFVTKSVMMDLEMRMKDLFDLFILISRISTRKKEKININERDDVFKIKVHQNKVTECFASIGNLVFLRELLKFVLQTYIRNYNPKFYFDMQRVIAKKNAIEYLISSEMNLGLDKDDAKINYPASYEDFEPFIKKFDMEEDCKISEFLYSKFIEQNETDQLVFVAKNCIYLVLLVLDSDYYKSTDKKNEFDQNFQISDLAVARGIDEFFSLLFYFKNAKGNFLDYEKIKKVHEYFIECIYSNEMSGNDDKLLKIKKFIDVYFRESSFYHQDYFITIGKNSPEPVFNTFKGREKKRNALKNTFLFETLDWLKVIKDGSYLNRQNL</sequence>
<proteinExistence type="predicted"/>
<accession>A0ABR2H516</accession>
<name>A0ABR2H516_9EUKA</name>
<keyword evidence="3" id="KW-1185">Reference proteome</keyword>
<evidence type="ECO:0000313" key="3">
    <source>
        <dbReference type="Proteomes" id="UP001470230"/>
    </source>
</evidence>
<gene>
    <name evidence="2" type="ORF">M9Y10_027530</name>
</gene>
<dbReference type="EMBL" id="JAPFFF010000042">
    <property type="protein sequence ID" value="KAK8841327.1"/>
    <property type="molecule type" value="Genomic_DNA"/>
</dbReference>
<comment type="caution">
    <text evidence="2">The sequence shown here is derived from an EMBL/GenBank/DDBJ whole genome shotgun (WGS) entry which is preliminary data.</text>
</comment>
<evidence type="ECO:0000313" key="2">
    <source>
        <dbReference type="EMBL" id="KAK8841327.1"/>
    </source>
</evidence>
<feature type="region of interest" description="Disordered" evidence="1">
    <location>
        <begin position="463"/>
        <end position="493"/>
    </location>
</feature>
<reference evidence="2 3" key="1">
    <citation type="submission" date="2024-04" db="EMBL/GenBank/DDBJ databases">
        <title>Tritrichomonas musculus Genome.</title>
        <authorList>
            <person name="Alves-Ferreira E."/>
            <person name="Grigg M."/>
            <person name="Lorenzi H."/>
            <person name="Galac M."/>
        </authorList>
    </citation>
    <scope>NUCLEOTIDE SEQUENCE [LARGE SCALE GENOMIC DNA]</scope>
    <source>
        <strain evidence="2 3">EAF2021</strain>
    </source>
</reference>
<dbReference type="Proteomes" id="UP001470230">
    <property type="component" value="Unassembled WGS sequence"/>
</dbReference>
<evidence type="ECO:0000256" key="1">
    <source>
        <dbReference type="SAM" id="MobiDB-lite"/>
    </source>
</evidence>